<evidence type="ECO:0008006" key="4">
    <source>
        <dbReference type="Google" id="ProtNLM"/>
    </source>
</evidence>
<gene>
    <name evidence="2" type="ORF">SAMN05661003_12223</name>
</gene>
<dbReference type="AlphaFoldDB" id="A0A1G7EPL6"/>
<dbReference type="OrthoDB" id="9773411at2"/>
<name>A0A1G7EPL6_9BACT</name>
<dbReference type="EMBL" id="FNAQ01000022">
    <property type="protein sequence ID" value="SDE65537.1"/>
    <property type="molecule type" value="Genomic_DNA"/>
</dbReference>
<dbReference type="PANTHER" id="PTHR39431">
    <property type="entry name" value="FRPA/C-RELATED PROTEIN"/>
    <property type="match status" value="1"/>
</dbReference>
<evidence type="ECO:0000313" key="3">
    <source>
        <dbReference type="Proteomes" id="UP000243205"/>
    </source>
</evidence>
<evidence type="ECO:0000313" key="2">
    <source>
        <dbReference type="EMBL" id="SDE65537.1"/>
    </source>
</evidence>
<keyword evidence="3" id="KW-1185">Reference proteome</keyword>
<sequence length="337" mass="36641">MIITESSVQLHAQHEKSQIATRSESLQIQFNTPSVANEPLQLSEAARSPRSLQAETVDPQAPDEPLEELDMLILRRLTEMLIGKKIHLQHKKNLAPPAATPAVSPGENPVAAQPAAPFGLVYSYHESYQEQEQLQFSATAQVQTADGRQLDLAIDLRLSRAFYQESQFELRAGSALQDPLVINFSGTAAQLTSERFSFDLDLDGAEDQIAVLAPGSGYLALDRNSDGRINDGSELFGPRTNDGFAELAGFDEDSNGWIDEADSLYDRLRVWTTTADGSQQLLALGQAGIGALYLGRVATPFSHTDSANNLLGATRETGLFLFEDGRAGTLQQLDLVV</sequence>
<dbReference type="Proteomes" id="UP000243205">
    <property type="component" value="Unassembled WGS sequence"/>
</dbReference>
<feature type="region of interest" description="Disordered" evidence="1">
    <location>
        <begin position="43"/>
        <end position="64"/>
    </location>
</feature>
<reference evidence="3" key="1">
    <citation type="submission" date="2016-10" db="EMBL/GenBank/DDBJ databases">
        <authorList>
            <person name="Varghese N."/>
            <person name="Submissions S."/>
        </authorList>
    </citation>
    <scope>NUCLEOTIDE SEQUENCE [LARGE SCALE GENOMIC DNA]</scope>
    <source>
        <strain evidence="3">DSM 8987</strain>
    </source>
</reference>
<accession>A0A1G7EPL6</accession>
<dbReference type="RefSeq" id="WP_092080490.1">
    <property type="nucleotide sequence ID" value="NZ_FNAQ01000022.1"/>
</dbReference>
<dbReference type="STRING" id="57664.SAMN05661003_12223"/>
<organism evidence="2 3">
    <name type="scientific">Desulfuromonas thiophila</name>
    <dbReference type="NCBI Taxonomy" id="57664"/>
    <lineage>
        <taxon>Bacteria</taxon>
        <taxon>Pseudomonadati</taxon>
        <taxon>Thermodesulfobacteriota</taxon>
        <taxon>Desulfuromonadia</taxon>
        <taxon>Desulfuromonadales</taxon>
        <taxon>Desulfuromonadaceae</taxon>
        <taxon>Desulfuromonas</taxon>
    </lineage>
</organism>
<dbReference type="PANTHER" id="PTHR39431:SF1">
    <property type="entry name" value="FRPA_C-RELATED PROTEIN"/>
    <property type="match status" value="1"/>
</dbReference>
<protein>
    <recommendedName>
        <fullName evidence="4">VCBS repeat-containing protein</fullName>
    </recommendedName>
</protein>
<proteinExistence type="predicted"/>
<evidence type="ECO:0000256" key="1">
    <source>
        <dbReference type="SAM" id="MobiDB-lite"/>
    </source>
</evidence>